<keyword evidence="5" id="KW-0949">S-adenosyl-L-methionine</keyword>
<dbReference type="Gene3D" id="3.40.50.150">
    <property type="entry name" value="Vaccinia Virus protein VP39"/>
    <property type="match status" value="1"/>
</dbReference>
<organism evidence="9 10">
    <name type="scientific">Leucocoprinus birnbaumii</name>
    <dbReference type="NCBI Taxonomy" id="56174"/>
    <lineage>
        <taxon>Eukaryota</taxon>
        <taxon>Fungi</taxon>
        <taxon>Dikarya</taxon>
        <taxon>Basidiomycota</taxon>
        <taxon>Agaricomycotina</taxon>
        <taxon>Agaricomycetes</taxon>
        <taxon>Agaricomycetidae</taxon>
        <taxon>Agaricales</taxon>
        <taxon>Agaricineae</taxon>
        <taxon>Agaricaceae</taxon>
        <taxon>Leucocoprinus</taxon>
    </lineage>
</organism>
<feature type="domain" description="Ribosomal RNA methyltransferase FtsJ" evidence="8">
    <location>
        <begin position="169"/>
        <end position="257"/>
    </location>
</feature>
<keyword evidence="10" id="KW-1185">Reference proteome</keyword>
<evidence type="ECO:0000256" key="3">
    <source>
        <dbReference type="ARBA" id="ARBA00022603"/>
    </source>
</evidence>
<reference evidence="9" key="1">
    <citation type="submission" date="2022-07" db="EMBL/GenBank/DDBJ databases">
        <title>Genome Sequence of Leucocoprinus birnbaumii.</title>
        <authorList>
            <person name="Buettner E."/>
        </authorList>
    </citation>
    <scope>NUCLEOTIDE SEQUENCE</scope>
    <source>
        <strain evidence="9">VT141</strain>
    </source>
</reference>
<dbReference type="Pfam" id="PF01728">
    <property type="entry name" value="FtsJ"/>
    <property type="match status" value="2"/>
</dbReference>
<evidence type="ECO:0000259" key="8">
    <source>
        <dbReference type="Pfam" id="PF01728"/>
    </source>
</evidence>
<evidence type="ECO:0000256" key="7">
    <source>
        <dbReference type="SAM" id="MobiDB-lite"/>
    </source>
</evidence>
<dbReference type="InterPro" id="IPR050082">
    <property type="entry name" value="RNA_methyltr_RlmE"/>
</dbReference>
<accession>A0AAD5W1Y3</accession>
<dbReference type="EMBL" id="JANIEX010000059">
    <property type="protein sequence ID" value="KAJ3574728.1"/>
    <property type="molecule type" value="Genomic_DNA"/>
</dbReference>
<feature type="domain" description="Ribosomal RNA methyltransferase FtsJ" evidence="8">
    <location>
        <begin position="33"/>
        <end position="75"/>
    </location>
</feature>
<comment type="similarity">
    <text evidence="1">Belongs to the class I-like SAM-binding methyltransferase superfamily. RNA methyltransferase RlmE family.</text>
</comment>
<dbReference type="InterPro" id="IPR002877">
    <property type="entry name" value="RNA_MeTrfase_FtsJ_dom"/>
</dbReference>
<keyword evidence="3" id="KW-0489">Methyltransferase</keyword>
<evidence type="ECO:0000256" key="6">
    <source>
        <dbReference type="ARBA" id="ARBA00041184"/>
    </source>
</evidence>
<protein>
    <recommendedName>
        <fullName evidence="6">rRNA methyltransferase 2, mitochondrial</fullName>
    </recommendedName>
</protein>
<comment type="caution">
    <text evidence="9">The sequence shown here is derived from an EMBL/GenBank/DDBJ whole genome shotgun (WGS) entry which is preliminary data.</text>
</comment>
<gene>
    <name evidence="9" type="ORF">NP233_g1583</name>
</gene>
<dbReference type="GO" id="GO:0008650">
    <property type="term" value="F:rRNA (uridine-2'-O-)-methyltransferase activity"/>
    <property type="evidence" value="ECO:0007669"/>
    <property type="project" value="TreeGrafter"/>
</dbReference>
<dbReference type="PANTHER" id="PTHR10920:SF18">
    <property type="entry name" value="RRNA METHYLTRANSFERASE 2, MITOCHONDRIAL"/>
    <property type="match status" value="1"/>
</dbReference>
<dbReference type="AlphaFoldDB" id="A0AAD5W1Y3"/>
<evidence type="ECO:0000256" key="2">
    <source>
        <dbReference type="ARBA" id="ARBA00022552"/>
    </source>
</evidence>
<feature type="region of interest" description="Disordered" evidence="7">
    <location>
        <begin position="121"/>
        <end position="146"/>
    </location>
</feature>
<keyword evidence="4" id="KW-0808">Transferase</keyword>
<dbReference type="Proteomes" id="UP001213000">
    <property type="component" value="Unassembled WGS sequence"/>
</dbReference>
<dbReference type="PANTHER" id="PTHR10920">
    <property type="entry name" value="RIBOSOMAL RNA METHYLTRANSFERASE"/>
    <property type="match status" value="1"/>
</dbReference>
<dbReference type="InterPro" id="IPR029063">
    <property type="entry name" value="SAM-dependent_MTases_sf"/>
</dbReference>
<dbReference type="SUPFAM" id="SSF53335">
    <property type="entry name" value="S-adenosyl-L-methionine-dependent methyltransferases"/>
    <property type="match status" value="2"/>
</dbReference>
<name>A0AAD5W1Y3_9AGAR</name>
<keyword evidence="2" id="KW-0698">rRNA processing</keyword>
<evidence type="ECO:0000313" key="10">
    <source>
        <dbReference type="Proteomes" id="UP001213000"/>
    </source>
</evidence>
<evidence type="ECO:0000313" key="9">
    <source>
        <dbReference type="EMBL" id="KAJ3574728.1"/>
    </source>
</evidence>
<sequence length="270" mass="30430">MRTTEILRSASSSSRQWLSRQASDPYVRRRIAYRARSAYKLKEINEEYGIFRPDVHAVIDLGAAPGGWSQYVAGQFGWFDEWTRKDLPVKLEGFTYGAKRGLLNEKYGTWSEPKLGVMGHRKKEKLKRKEREMAEEANSETSGLKTQLEEQVFDPLNIDNEPTTQLSTGRGTIIAVDLLPMSPIHGVLDIQADFLNPDFEDLLDDILRKKLGAMDSKLDVILSDMAANTTGHWIRDVESSLEICASVLDFAIRHLRTAESTGRTKGGVLL</sequence>
<evidence type="ECO:0000256" key="1">
    <source>
        <dbReference type="ARBA" id="ARBA00009258"/>
    </source>
</evidence>
<proteinExistence type="inferred from homology"/>
<evidence type="ECO:0000256" key="4">
    <source>
        <dbReference type="ARBA" id="ARBA00022679"/>
    </source>
</evidence>
<evidence type="ECO:0000256" key="5">
    <source>
        <dbReference type="ARBA" id="ARBA00022691"/>
    </source>
</evidence>